<sequence>MMDYCYQVFGLNFHSDLPLTELLDSYADLLNTTPDFVIVRGSLQDDWREVSGQSKNTFLSEGRLLFRIEGTALFEVLDGRTIRYDPEDNVKLDKLRLYLLGTCMGALLMQRRTLALHGSCIQIGEKAYAFVGHSGAGKSTLANCFMQRGCLLLSDDVIALEGYEAGVPIVSPAYPQQKLWQESLQELGLTNDEYRPIFEREAKYAIPIKNRFKNSPVPLGGIFELVQTDNETMTLNELNGLHKLGVLHQHTFRKSLIEGMGLSDWHFQSLTALAASTTVKRLERPGKTAGFTAPLMVDRLISKLEKGDVQQWQQQLMF</sequence>
<organism evidence="1 2">
    <name type="scientific">Paenibacillus herberti</name>
    <dbReference type="NCBI Taxonomy" id="1619309"/>
    <lineage>
        <taxon>Bacteria</taxon>
        <taxon>Bacillati</taxon>
        <taxon>Bacillota</taxon>
        <taxon>Bacilli</taxon>
        <taxon>Bacillales</taxon>
        <taxon>Paenibacillaceae</taxon>
        <taxon>Paenibacillus</taxon>
    </lineage>
</organism>
<evidence type="ECO:0000313" key="2">
    <source>
        <dbReference type="Proteomes" id="UP000215145"/>
    </source>
</evidence>
<gene>
    <name evidence="1" type="ORF">CGZ75_22075</name>
</gene>
<dbReference type="Proteomes" id="UP000215145">
    <property type="component" value="Unassembled WGS sequence"/>
</dbReference>
<name>A0A229NVQ0_9BACL</name>
<dbReference type="InterPro" id="IPR027417">
    <property type="entry name" value="P-loop_NTPase"/>
</dbReference>
<dbReference type="Gene3D" id="3.40.50.300">
    <property type="entry name" value="P-loop containing nucleotide triphosphate hydrolases"/>
    <property type="match status" value="1"/>
</dbReference>
<dbReference type="EMBL" id="NMUQ01000003">
    <property type="protein sequence ID" value="OXM13709.1"/>
    <property type="molecule type" value="Genomic_DNA"/>
</dbReference>
<comment type="caution">
    <text evidence="1">The sequence shown here is derived from an EMBL/GenBank/DDBJ whole genome shotgun (WGS) entry which is preliminary data.</text>
</comment>
<evidence type="ECO:0000313" key="1">
    <source>
        <dbReference type="EMBL" id="OXM13709.1"/>
    </source>
</evidence>
<dbReference type="RefSeq" id="WP_089526411.1">
    <property type="nucleotide sequence ID" value="NZ_NMUQ01000003.1"/>
</dbReference>
<accession>A0A229NVQ0</accession>
<keyword evidence="2" id="KW-1185">Reference proteome</keyword>
<dbReference type="AlphaFoldDB" id="A0A229NVQ0"/>
<reference evidence="1 2" key="1">
    <citation type="submission" date="2017-07" db="EMBL/GenBank/DDBJ databases">
        <title>Paenibacillus herberti R33 genome sequencing and assembly.</title>
        <authorList>
            <person name="Su W."/>
        </authorList>
    </citation>
    <scope>NUCLEOTIDE SEQUENCE [LARGE SCALE GENOMIC DNA]</scope>
    <source>
        <strain evidence="1 2">R33</strain>
    </source>
</reference>
<dbReference type="OrthoDB" id="5430844at2"/>
<dbReference type="SUPFAM" id="SSF53795">
    <property type="entry name" value="PEP carboxykinase-like"/>
    <property type="match status" value="1"/>
</dbReference>
<protein>
    <submittedName>
        <fullName evidence="1">Aldolase</fullName>
    </submittedName>
</protein>
<proteinExistence type="predicted"/>